<reference evidence="4" key="2">
    <citation type="submission" date="2022-10" db="EMBL/GenBank/DDBJ databases">
        <authorList>
            <consortium name="ENA_rothamsted_submissions"/>
            <consortium name="culmorum"/>
            <person name="King R."/>
        </authorList>
    </citation>
    <scope>NUCLEOTIDE SEQUENCE</scope>
</reference>
<keyword evidence="3" id="KW-1133">Transmembrane helix</keyword>
<gene>
    <name evidence="4" type="ORF">CHIRRI_LOCUS8448</name>
</gene>
<feature type="transmembrane region" description="Helical" evidence="3">
    <location>
        <begin position="375"/>
        <end position="396"/>
    </location>
</feature>
<dbReference type="InterPro" id="IPR008075">
    <property type="entry name" value="LIMR"/>
</dbReference>
<reference evidence="4" key="1">
    <citation type="submission" date="2022-01" db="EMBL/GenBank/DDBJ databases">
        <authorList>
            <person name="King R."/>
        </authorList>
    </citation>
    <scope>NUCLEOTIDE SEQUENCE</scope>
</reference>
<dbReference type="PANTHER" id="PTHR12625">
    <property type="entry name" value="LIPOCALIN-1 INTERACTING MEMBRANE RECEPTOR LIMR"/>
    <property type="match status" value="1"/>
</dbReference>
<dbReference type="InterPro" id="IPR006876">
    <property type="entry name" value="LMBR1-like_membr_prot"/>
</dbReference>
<dbReference type="EMBL" id="OU895878">
    <property type="protein sequence ID" value="CAG9805579.1"/>
    <property type="molecule type" value="Genomic_DNA"/>
</dbReference>
<keyword evidence="5" id="KW-1185">Reference proteome</keyword>
<feature type="coiled-coil region" evidence="2">
    <location>
        <begin position="345"/>
        <end position="372"/>
    </location>
</feature>
<evidence type="ECO:0000313" key="4">
    <source>
        <dbReference type="EMBL" id="CAG9805579.1"/>
    </source>
</evidence>
<keyword evidence="3" id="KW-0812">Transmembrane</keyword>
<dbReference type="GO" id="GO:0005886">
    <property type="term" value="C:plasma membrane"/>
    <property type="evidence" value="ECO:0007669"/>
    <property type="project" value="TreeGrafter"/>
</dbReference>
<feature type="transmembrane region" description="Helical" evidence="3">
    <location>
        <begin position="203"/>
        <end position="228"/>
    </location>
</feature>
<dbReference type="GO" id="GO:0004888">
    <property type="term" value="F:transmembrane signaling receptor activity"/>
    <property type="evidence" value="ECO:0007669"/>
    <property type="project" value="TreeGrafter"/>
</dbReference>
<feature type="transmembrane region" description="Helical" evidence="3">
    <location>
        <begin position="467"/>
        <end position="487"/>
    </location>
</feature>
<name>A0A9N9RUX3_9DIPT</name>
<organism evidence="4 5">
    <name type="scientific">Chironomus riparius</name>
    <dbReference type="NCBI Taxonomy" id="315576"/>
    <lineage>
        <taxon>Eukaryota</taxon>
        <taxon>Metazoa</taxon>
        <taxon>Ecdysozoa</taxon>
        <taxon>Arthropoda</taxon>
        <taxon>Hexapoda</taxon>
        <taxon>Insecta</taxon>
        <taxon>Pterygota</taxon>
        <taxon>Neoptera</taxon>
        <taxon>Endopterygota</taxon>
        <taxon>Diptera</taxon>
        <taxon>Nematocera</taxon>
        <taxon>Chironomoidea</taxon>
        <taxon>Chironomidae</taxon>
        <taxon>Chironominae</taxon>
        <taxon>Chironomus</taxon>
    </lineage>
</organism>
<dbReference type="OrthoDB" id="5596951at2759"/>
<feature type="transmembrane region" description="Helical" evidence="3">
    <location>
        <begin position="69"/>
        <end position="97"/>
    </location>
</feature>
<evidence type="ECO:0008006" key="6">
    <source>
        <dbReference type="Google" id="ProtNLM"/>
    </source>
</evidence>
<dbReference type="Proteomes" id="UP001153620">
    <property type="component" value="Chromosome 2"/>
</dbReference>
<dbReference type="GO" id="GO:0007165">
    <property type="term" value="P:signal transduction"/>
    <property type="evidence" value="ECO:0007669"/>
    <property type="project" value="TreeGrafter"/>
</dbReference>
<dbReference type="AlphaFoldDB" id="A0A9N9RUX3"/>
<feature type="transmembrane region" description="Helical" evidence="3">
    <location>
        <begin position="117"/>
        <end position="143"/>
    </location>
</feature>
<protein>
    <recommendedName>
        <fullName evidence="6">Protein LMBR1L</fullName>
    </recommendedName>
</protein>
<comment type="similarity">
    <text evidence="1">Belongs to the LIMR family.</text>
</comment>
<feature type="transmembrane region" description="Helical" evidence="3">
    <location>
        <begin position="164"/>
        <end position="183"/>
    </location>
</feature>
<evidence type="ECO:0000313" key="5">
    <source>
        <dbReference type="Proteomes" id="UP001153620"/>
    </source>
</evidence>
<evidence type="ECO:0000256" key="2">
    <source>
        <dbReference type="SAM" id="Coils"/>
    </source>
</evidence>
<proteinExistence type="inferred from homology"/>
<feature type="transmembrane region" description="Helical" evidence="3">
    <location>
        <begin position="31"/>
        <end position="48"/>
    </location>
</feature>
<feature type="transmembrane region" description="Helical" evidence="3">
    <location>
        <begin position="507"/>
        <end position="530"/>
    </location>
</feature>
<feature type="transmembrane region" description="Helical" evidence="3">
    <location>
        <begin position="428"/>
        <end position="455"/>
    </location>
</feature>
<keyword evidence="3" id="KW-0472">Membrane</keyword>
<sequence>MDLTTLDILNEEDDIVNEETLSFHSNVRENIIFVLLFLLLMAGSYILIERFRRRDREDLYSTEDDELKVYRISLLFCIFSFATALGSAFLLPVSIISNEVLLLYPNSYYVQWLNSSLIQGLWNFVFLFSNLAIFILLPFAYLFSESTGFLGHKKGIIPRLYETFIVFSLLTVIVIGLVYVLLAVFSEKSSFLSMLNITTYLPFLYSCVSFIGVLLLLVCTPLGFIRLFGVVSKVLVKPNLLRDINDEFQVYNMEEAAVLRKIQSNKYDKGSCFFQLSNMKLNNDKYSTLVPSKLCANLEDLSFSKLTNGISMNDKSLLEIQMNISIGNQRVFDQIIYETKDMSSNAQLYARLRELECERNELQKQRDSSCLTRNFVYPLAMLFLLLLTSITVLLVMQNTIELLIGIKALPLSSRQFTLGISSLSKLGIFGAGVEIFVIVYLFLTSAVGFYTVPIFSKIRPKRRKTSLCHLIANSLLILILTSALPLLSRILGITNFDLLGDYGEIQWLGNFIIVLLYNFVFIVSTGLCIINKFTATVRHELVARLGLSRFLLFNAQNLKSE</sequence>
<evidence type="ECO:0000256" key="3">
    <source>
        <dbReference type="SAM" id="Phobius"/>
    </source>
</evidence>
<dbReference type="PRINTS" id="PR01692">
    <property type="entry name" value="LIPOCALINIMR"/>
</dbReference>
<keyword evidence="2" id="KW-0175">Coiled coil</keyword>
<evidence type="ECO:0000256" key="1">
    <source>
        <dbReference type="ARBA" id="ARBA00010487"/>
    </source>
</evidence>
<dbReference type="PANTHER" id="PTHR12625:SF0">
    <property type="entry name" value="PROTEIN LILIPOD"/>
    <property type="match status" value="1"/>
</dbReference>
<dbReference type="Pfam" id="PF04791">
    <property type="entry name" value="LMBR1"/>
    <property type="match status" value="1"/>
</dbReference>
<accession>A0A9N9RUX3</accession>